<feature type="compositionally biased region" description="Acidic residues" evidence="1">
    <location>
        <begin position="277"/>
        <end position="289"/>
    </location>
</feature>
<dbReference type="EMBL" id="KF540235">
    <property type="protein sequence ID" value="AIF26521.1"/>
    <property type="molecule type" value="Genomic_DNA"/>
</dbReference>
<proteinExistence type="predicted"/>
<protein>
    <submittedName>
        <fullName evidence="2">Uncharacterized protein</fullName>
    </submittedName>
</protein>
<sequence length="344" mass="39089">MENAKEVRKIMPMSSIDFGEIAAKWNDKFNRDISNRSDQWRLMAYPVMPGKQTTRVALVFEQEIRVNEPECTSLYKYRVLLYDMTVEPVLINSSEFQFKDWRVYTAWFLKGQLYVTMVDEDKRFDVIKICGEGNEKVLSLGRFVTDVSVTTRGDIVVGYDCCADDDDNREPLIMFERGKGSKSLESPDAITCEAACIDSNDNIWAYVKPYNAICHMEGDKYETFPIKLNGFTGIGVSDDGKLLLGSIGYKYYGTRLYAFRRNEEDIFSEGIEVVLDTGEEEDEDADAGENESGGSRTVDRKVVSAAFAGNKAVFRKGSKLYMCNINELEMVVQEDESDVKKESE</sequence>
<dbReference type="AlphaFoldDB" id="A0A0H3U7S5"/>
<feature type="region of interest" description="Disordered" evidence="1">
    <location>
        <begin position="277"/>
        <end position="296"/>
    </location>
</feature>
<name>A0A0H3U7S5_9BACT</name>
<reference evidence="2" key="1">
    <citation type="submission" date="2013-08" db="EMBL/GenBank/DDBJ databases">
        <title>Comparison of modified E. coli strains.</title>
        <authorList>
            <person name="Juergensen J."/>
            <person name="Bonge A."/>
            <person name="Streit W.R."/>
        </authorList>
    </citation>
    <scope>NUCLEOTIDE SEQUENCE</scope>
</reference>
<accession>A0A0H3U7S5</accession>
<evidence type="ECO:0000313" key="2">
    <source>
        <dbReference type="EMBL" id="AIF26521.1"/>
    </source>
</evidence>
<evidence type="ECO:0000256" key="1">
    <source>
        <dbReference type="SAM" id="MobiDB-lite"/>
    </source>
</evidence>
<organism evidence="2">
    <name type="scientific">uncultured bacterium fosmid pJB39A3</name>
    <dbReference type="NCBI Taxonomy" id="1478063"/>
    <lineage>
        <taxon>Bacteria</taxon>
        <taxon>environmental samples</taxon>
    </lineage>
</organism>